<gene>
    <name evidence="1" type="ORF">RGQ29_005520</name>
</gene>
<comment type="caution">
    <text evidence="1">The sequence shown here is derived from an EMBL/GenBank/DDBJ whole genome shotgun (WGS) entry which is preliminary data.</text>
</comment>
<evidence type="ECO:0000313" key="1">
    <source>
        <dbReference type="EMBL" id="KAK4563057.1"/>
    </source>
</evidence>
<protein>
    <submittedName>
        <fullName evidence="1">Uncharacterized protein</fullName>
    </submittedName>
</protein>
<organism evidence="1 2">
    <name type="scientific">Quercus rubra</name>
    <name type="common">Northern red oak</name>
    <name type="synonym">Quercus borealis</name>
    <dbReference type="NCBI Taxonomy" id="3512"/>
    <lineage>
        <taxon>Eukaryota</taxon>
        <taxon>Viridiplantae</taxon>
        <taxon>Streptophyta</taxon>
        <taxon>Embryophyta</taxon>
        <taxon>Tracheophyta</taxon>
        <taxon>Spermatophyta</taxon>
        <taxon>Magnoliopsida</taxon>
        <taxon>eudicotyledons</taxon>
        <taxon>Gunneridae</taxon>
        <taxon>Pentapetalae</taxon>
        <taxon>rosids</taxon>
        <taxon>fabids</taxon>
        <taxon>Fagales</taxon>
        <taxon>Fagaceae</taxon>
        <taxon>Quercus</taxon>
    </lineage>
</organism>
<proteinExistence type="predicted"/>
<dbReference type="Proteomes" id="UP001324115">
    <property type="component" value="Unassembled WGS sequence"/>
</dbReference>
<keyword evidence="2" id="KW-1185">Reference proteome</keyword>
<dbReference type="PANTHER" id="PTHR48434:SF1">
    <property type="entry name" value="(RAPE) HYPOTHETICAL PROTEIN"/>
    <property type="match status" value="1"/>
</dbReference>
<dbReference type="AlphaFoldDB" id="A0AAN7I300"/>
<reference evidence="1 2" key="1">
    <citation type="journal article" date="2023" name="G3 (Bethesda)">
        <title>A haplotype-resolved chromosome-scale genome for Quercus rubra L. provides insights into the genetics of adaptive traits for red oak species.</title>
        <authorList>
            <person name="Kapoor B."/>
            <person name="Jenkins J."/>
            <person name="Schmutz J."/>
            <person name="Zhebentyayeva T."/>
            <person name="Kuelheim C."/>
            <person name="Coggeshall M."/>
            <person name="Heim C."/>
            <person name="Lasky J.R."/>
            <person name="Leites L."/>
            <person name="Islam-Faridi N."/>
            <person name="Romero-Severson J."/>
            <person name="DeLeo V.L."/>
            <person name="Lucas S.M."/>
            <person name="Lazic D."/>
            <person name="Gailing O."/>
            <person name="Carlson J."/>
            <person name="Staton M."/>
        </authorList>
    </citation>
    <scope>NUCLEOTIDE SEQUENCE [LARGE SCALE GENOMIC DNA]</scope>
    <source>
        <strain evidence="1">Pseudo-F2</strain>
    </source>
</reference>
<name>A0AAN7I300_QUERU</name>
<evidence type="ECO:0000313" key="2">
    <source>
        <dbReference type="Proteomes" id="UP001324115"/>
    </source>
</evidence>
<dbReference type="PANTHER" id="PTHR48434">
    <property type="entry name" value="(RAPE) HYPOTHETICAL PROTEIN"/>
    <property type="match status" value="1"/>
</dbReference>
<sequence>MDAFEKVLFYQNKNYDNSWFLMFNKKFSSTIPPWFLKWWEMFGPIPQIFPEPLQDALRYFSSRHQASNHGSQFPEILQMTVMYRIHWISMWNYTINNNLLDQEFSMKWWDNLRINQIINQVHKDFPPPI</sequence>
<dbReference type="EMBL" id="JAXUIC010000011">
    <property type="protein sequence ID" value="KAK4563057.1"/>
    <property type="molecule type" value="Genomic_DNA"/>
</dbReference>
<accession>A0AAN7I300</accession>